<keyword evidence="2" id="KW-0378">Hydrolase</keyword>
<dbReference type="GO" id="GO:0003678">
    <property type="term" value="F:DNA helicase activity"/>
    <property type="evidence" value="ECO:0007669"/>
    <property type="project" value="InterPro"/>
</dbReference>
<keyword evidence="2" id="KW-0067">ATP-binding</keyword>
<gene>
    <name evidence="2" type="ORF">FG904_02025</name>
</gene>
<accession>A0A5B7XV76</accession>
<dbReference type="PANTHER" id="PTHR30153">
    <property type="entry name" value="REPLICATIVE DNA HELICASE DNAB"/>
    <property type="match status" value="1"/>
</dbReference>
<dbReference type="InterPro" id="IPR027417">
    <property type="entry name" value="P-loop_NTPase"/>
</dbReference>
<dbReference type="RefSeq" id="WP_139592261.1">
    <property type="nucleotide sequence ID" value="NZ_CP040825.1"/>
</dbReference>
<dbReference type="Gene3D" id="3.40.50.300">
    <property type="entry name" value="P-loop containing nucleotide triphosphate hydrolases"/>
    <property type="match status" value="1"/>
</dbReference>
<dbReference type="GO" id="GO:0006260">
    <property type="term" value="P:DNA replication"/>
    <property type="evidence" value="ECO:0007669"/>
    <property type="project" value="InterPro"/>
</dbReference>
<keyword evidence="2" id="KW-0547">Nucleotide-binding</keyword>
<dbReference type="PANTHER" id="PTHR30153:SF2">
    <property type="entry name" value="REPLICATIVE DNA HELICASE"/>
    <property type="match status" value="1"/>
</dbReference>
<reference evidence="2 3" key="1">
    <citation type="submission" date="2019-06" db="EMBL/GenBank/DDBJ databases">
        <title>Mycoplasma sp. 2F1A isolated from ostrich.</title>
        <authorList>
            <person name="Spergser J."/>
        </authorList>
    </citation>
    <scope>NUCLEOTIDE SEQUENCE [LARGE SCALE GENOMIC DNA]</scope>
    <source>
        <strain evidence="2 3">2F1A</strain>
    </source>
</reference>
<dbReference type="CDD" id="cd00984">
    <property type="entry name" value="DnaB_C"/>
    <property type="match status" value="1"/>
</dbReference>
<keyword evidence="2" id="KW-0347">Helicase</keyword>
<feature type="domain" description="SF4 helicase" evidence="1">
    <location>
        <begin position="202"/>
        <end position="484"/>
    </location>
</feature>
<dbReference type="Gene3D" id="1.10.860.10">
    <property type="entry name" value="DNAb Helicase, Chain A"/>
    <property type="match status" value="1"/>
</dbReference>
<protein>
    <submittedName>
        <fullName evidence="2">DNA helicase</fullName>
    </submittedName>
</protein>
<name>A0A5B7XV76_9MOLU</name>
<dbReference type="PROSITE" id="PS51199">
    <property type="entry name" value="SF4_HELICASE"/>
    <property type="match status" value="1"/>
</dbReference>
<dbReference type="InterPro" id="IPR007694">
    <property type="entry name" value="DNA_helicase_DnaB-like_C"/>
</dbReference>
<dbReference type="InterPro" id="IPR036185">
    <property type="entry name" value="DNA_heli_DnaB-like_N_sf"/>
</dbReference>
<sequence>MSENSKKHFSYTDYKLVPQELYPVDNTLFVDPKVEKEVLALMLKENDRQDLVFGYLDFGAFAVPEYATLYRLMKQTYLQTARFIDYFELKDLIERFKSSYEFNILSLELLNNINSKLYNPDNLNSNLERLLELQKIRTTQSFTQNLLNTLATNKKVSWDDLSTDISNLMTNISKLSLNNSDFIDISQAVDTFEANLNKIIEGKSITNYLPTGFNTIDKVIKGFMPGQLIVLAARPAVGKTALALNIALNVVLNAQKNNEQKNVAFISLEMPSSEITTRILSTVSNVEMHKLHDPAKFLRDDIASIQKLSAAYTKLKESDGLFLDDNSKSTINDIKFKIKHLMKSNDNKLDLVIIDYLQLISSNLKGGNRQNEVAQISRELKTLALELKIPILTLSQLSRNVENRENKRPQLHDLRESGAIEQDADIVIFLSKRQLKRKEGEDAPKLDSISINLDIAKNRNGITSNSTIIYTGKNVKFTDENSDYEV</sequence>
<dbReference type="OrthoDB" id="9773982at2"/>
<dbReference type="Proteomes" id="UP000305457">
    <property type="component" value="Chromosome"/>
</dbReference>
<dbReference type="EMBL" id="CP040825">
    <property type="protein sequence ID" value="QCZ36779.1"/>
    <property type="molecule type" value="Genomic_DNA"/>
</dbReference>
<dbReference type="GO" id="GO:0005524">
    <property type="term" value="F:ATP binding"/>
    <property type="evidence" value="ECO:0007669"/>
    <property type="project" value="InterPro"/>
</dbReference>
<proteinExistence type="predicted"/>
<dbReference type="AlphaFoldDB" id="A0A5B7XV76"/>
<evidence type="ECO:0000313" key="2">
    <source>
        <dbReference type="EMBL" id="QCZ36779.1"/>
    </source>
</evidence>
<evidence type="ECO:0000259" key="1">
    <source>
        <dbReference type="PROSITE" id="PS51199"/>
    </source>
</evidence>
<dbReference type="KEGG" id="mnh:FG904_02025"/>
<dbReference type="InterPro" id="IPR016136">
    <property type="entry name" value="DNA_helicase_N/primase_C"/>
</dbReference>
<dbReference type="GO" id="GO:0005829">
    <property type="term" value="C:cytosol"/>
    <property type="evidence" value="ECO:0007669"/>
    <property type="project" value="TreeGrafter"/>
</dbReference>
<dbReference type="SUPFAM" id="SSF48024">
    <property type="entry name" value="N-terminal domain of DnaB helicase"/>
    <property type="match status" value="1"/>
</dbReference>
<evidence type="ECO:0000313" key="3">
    <source>
        <dbReference type="Proteomes" id="UP000305457"/>
    </source>
</evidence>
<organism evidence="2 3">
    <name type="scientific">Mycoplasma nasistruthionis</name>
    <dbReference type="NCBI Taxonomy" id="353852"/>
    <lineage>
        <taxon>Bacteria</taxon>
        <taxon>Bacillati</taxon>
        <taxon>Mycoplasmatota</taxon>
        <taxon>Mollicutes</taxon>
        <taxon>Mycoplasmataceae</taxon>
        <taxon>Mycoplasma</taxon>
    </lineage>
</organism>
<dbReference type="Pfam" id="PF03796">
    <property type="entry name" value="DnaB_C"/>
    <property type="match status" value="1"/>
</dbReference>
<dbReference type="SUPFAM" id="SSF52540">
    <property type="entry name" value="P-loop containing nucleoside triphosphate hydrolases"/>
    <property type="match status" value="1"/>
</dbReference>